<dbReference type="EMBL" id="FNZE01000022">
    <property type="protein sequence ID" value="SEJ85931.1"/>
    <property type="molecule type" value="Genomic_DNA"/>
</dbReference>
<dbReference type="OrthoDB" id="9788587at2"/>
<sequence length="137" mass="14684">MPAQTFPHEADIGVRGTGSTLDEAFAGAALALTAVICDPATVVPKQSVTIDGDAPDVELLLVDWLNALIYRMATRHLLFSRFKVQITGTRLHATAWGETVDVARHQPAAEAKGVSFCELKVCQQADGQWLAQAVVDV</sequence>
<dbReference type="SUPFAM" id="SSF69819">
    <property type="entry name" value="MTH1598-like"/>
    <property type="match status" value="1"/>
</dbReference>
<dbReference type="STRING" id="915471.SAMN05216201_12253"/>
<dbReference type="Proteomes" id="UP000242930">
    <property type="component" value="Unassembled WGS sequence"/>
</dbReference>
<evidence type="ECO:0000256" key="2">
    <source>
        <dbReference type="ARBA" id="ARBA00022694"/>
    </source>
</evidence>
<dbReference type="Pfam" id="PF01951">
    <property type="entry name" value="Archease"/>
    <property type="match status" value="1"/>
</dbReference>
<dbReference type="GO" id="GO:0008033">
    <property type="term" value="P:tRNA processing"/>
    <property type="evidence" value="ECO:0007669"/>
    <property type="project" value="UniProtKB-KW"/>
</dbReference>
<evidence type="ECO:0000259" key="5">
    <source>
        <dbReference type="Pfam" id="PF01951"/>
    </source>
</evidence>
<dbReference type="InterPro" id="IPR002804">
    <property type="entry name" value="Archease"/>
</dbReference>
<dbReference type="AlphaFoldDB" id="A0A1H7C8B0"/>
<dbReference type="InterPro" id="IPR036820">
    <property type="entry name" value="Archease_dom_sf"/>
</dbReference>
<keyword evidence="3" id="KW-0479">Metal-binding</keyword>
<dbReference type="PANTHER" id="PTHR12682">
    <property type="entry name" value="ARCHEASE"/>
    <property type="match status" value="1"/>
</dbReference>
<dbReference type="InterPro" id="IPR023572">
    <property type="entry name" value="Archease_dom"/>
</dbReference>
<comment type="similarity">
    <text evidence="1">Belongs to the archease family.</text>
</comment>
<dbReference type="Gene3D" id="3.55.10.10">
    <property type="entry name" value="Archease domain"/>
    <property type="match status" value="1"/>
</dbReference>
<protein>
    <submittedName>
        <fullName evidence="6">SHS2 domain-containing protein</fullName>
    </submittedName>
</protein>
<evidence type="ECO:0000256" key="1">
    <source>
        <dbReference type="ARBA" id="ARBA00007963"/>
    </source>
</evidence>
<dbReference type="RefSeq" id="WP_090313373.1">
    <property type="nucleotide sequence ID" value="NZ_FNZE01000022.1"/>
</dbReference>
<keyword evidence="4" id="KW-0106">Calcium</keyword>
<proteinExistence type="inferred from homology"/>
<dbReference type="GO" id="GO:0046872">
    <property type="term" value="F:metal ion binding"/>
    <property type="evidence" value="ECO:0007669"/>
    <property type="project" value="UniProtKB-KW"/>
</dbReference>
<dbReference type="PANTHER" id="PTHR12682:SF11">
    <property type="entry name" value="PROTEIN ARCHEASE"/>
    <property type="match status" value="1"/>
</dbReference>
<keyword evidence="7" id="KW-1185">Reference proteome</keyword>
<accession>A0A1H7C8B0</accession>
<name>A0A1H7C8B0_9PSED</name>
<feature type="domain" description="Archease" evidence="5">
    <location>
        <begin position="5"/>
        <end position="137"/>
    </location>
</feature>
<gene>
    <name evidence="6" type="ORF">SAMN05216201_12253</name>
</gene>
<evidence type="ECO:0000256" key="3">
    <source>
        <dbReference type="ARBA" id="ARBA00022723"/>
    </source>
</evidence>
<reference evidence="7" key="1">
    <citation type="submission" date="2016-10" db="EMBL/GenBank/DDBJ databases">
        <authorList>
            <person name="Varghese N."/>
            <person name="Submissions S."/>
        </authorList>
    </citation>
    <scope>NUCLEOTIDE SEQUENCE [LARGE SCALE GENOMIC DNA]</scope>
    <source>
        <strain evidence="7">LMG 25967</strain>
    </source>
</reference>
<organism evidence="6 7">
    <name type="scientific">Pseudomonas linyingensis</name>
    <dbReference type="NCBI Taxonomy" id="915471"/>
    <lineage>
        <taxon>Bacteria</taxon>
        <taxon>Pseudomonadati</taxon>
        <taxon>Pseudomonadota</taxon>
        <taxon>Gammaproteobacteria</taxon>
        <taxon>Pseudomonadales</taxon>
        <taxon>Pseudomonadaceae</taxon>
        <taxon>Pseudomonas</taxon>
    </lineage>
</organism>
<evidence type="ECO:0000313" key="7">
    <source>
        <dbReference type="Proteomes" id="UP000242930"/>
    </source>
</evidence>
<evidence type="ECO:0000256" key="4">
    <source>
        <dbReference type="ARBA" id="ARBA00022837"/>
    </source>
</evidence>
<keyword evidence="2" id="KW-0819">tRNA processing</keyword>
<evidence type="ECO:0000313" key="6">
    <source>
        <dbReference type="EMBL" id="SEJ85931.1"/>
    </source>
</evidence>